<keyword evidence="9" id="KW-0511">Multifunctional enzyme</keyword>
<dbReference type="Gene3D" id="1.10.3810.10">
    <property type="entry name" value="Biosynthetic peptidoglycan transglycosylase-like"/>
    <property type="match status" value="1"/>
</dbReference>
<dbReference type="GO" id="GO:0030288">
    <property type="term" value="C:outer membrane-bounded periplasmic space"/>
    <property type="evidence" value="ECO:0007669"/>
    <property type="project" value="TreeGrafter"/>
</dbReference>
<comment type="similarity">
    <text evidence="3">In the N-terminal section; belongs to the glycosyltransferase 51 family.</text>
</comment>
<dbReference type="AlphaFoldDB" id="A0A345UMY5"/>
<dbReference type="InterPro" id="IPR011815">
    <property type="entry name" value="PBP_1c"/>
</dbReference>
<evidence type="ECO:0000259" key="13">
    <source>
        <dbReference type="Pfam" id="PF00905"/>
    </source>
</evidence>
<dbReference type="Gene3D" id="3.40.710.10">
    <property type="entry name" value="DD-peptidase/beta-lactamase superfamily"/>
    <property type="match status" value="1"/>
</dbReference>
<evidence type="ECO:0000313" key="17">
    <source>
        <dbReference type="Proteomes" id="UP000254808"/>
    </source>
</evidence>
<dbReference type="RefSeq" id="WP_114984991.1">
    <property type="nucleotide sequence ID" value="NZ_CP027806.1"/>
</dbReference>
<dbReference type="PANTHER" id="PTHR32282">
    <property type="entry name" value="BINDING PROTEIN TRANSPEPTIDASE, PUTATIVE-RELATED"/>
    <property type="match status" value="1"/>
</dbReference>
<dbReference type="Pfam" id="PF00912">
    <property type="entry name" value="Transgly"/>
    <property type="match status" value="1"/>
</dbReference>
<dbReference type="InterPro" id="IPR009647">
    <property type="entry name" value="PBP_C"/>
</dbReference>
<keyword evidence="6" id="KW-0328">Glycosyltransferase</keyword>
<evidence type="ECO:0000256" key="11">
    <source>
        <dbReference type="ARBA" id="ARBA00049902"/>
    </source>
</evidence>
<evidence type="ECO:0000259" key="14">
    <source>
        <dbReference type="Pfam" id="PF00912"/>
    </source>
</evidence>
<evidence type="ECO:0000256" key="9">
    <source>
        <dbReference type="ARBA" id="ARBA00023268"/>
    </source>
</evidence>
<comment type="similarity">
    <text evidence="2">In the C-terminal section; belongs to the transpeptidase family.</text>
</comment>
<organism evidence="16 17">
    <name type="scientific">Cyclonatronum proteinivorum</name>
    <dbReference type="NCBI Taxonomy" id="1457365"/>
    <lineage>
        <taxon>Bacteria</taxon>
        <taxon>Pseudomonadati</taxon>
        <taxon>Balneolota</taxon>
        <taxon>Balneolia</taxon>
        <taxon>Balneolales</taxon>
        <taxon>Cyclonatronaceae</taxon>
        <taxon>Cyclonatronum</taxon>
    </lineage>
</organism>
<dbReference type="EMBL" id="CP027806">
    <property type="protein sequence ID" value="AXJ01837.1"/>
    <property type="molecule type" value="Genomic_DNA"/>
</dbReference>
<proteinExistence type="inferred from homology"/>
<keyword evidence="8" id="KW-0378">Hydrolase</keyword>
<keyword evidence="12" id="KW-0472">Membrane</keyword>
<dbReference type="NCBIfam" id="TIGR02073">
    <property type="entry name" value="PBP_1c"/>
    <property type="match status" value="1"/>
</dbReference>
<protein>
    <recommendedName>
        <fullName evidence="10">peptidoglycan glycosyltransferase</fullName>
        <ecNumber evidence="10">2.4.99.28</ecNumber>
    </recommendedName>
</protein>
<dbReference type="GO" id="GO:0008955">
    <property type="term" value="F:peptidoglycan glycosyltransferase activity"/>
    <property type="evidence" value="ECO:0007669"/>
    <property type="project" value="UniProtKB-EC"/>
</dbReference>
<dbReference type="OrthoDB" id="9766909at2"/>
<dbReference type="Pfam" id="PF00905">
    <property type="entry name" value="Transpeptidase"/>
    <property type="match status" value="1"/>
</dbReference>
<dbReference type="InterPro" id="IPR023346">
    <property type="entry name" value="Lysozyme-like_dom_sf"/>
</dbReference>
<dbReference type="InterPro" id="IPR036950">
    <property type="entry name" value="PBP_transglycosylase"/>
</dbReference>
<comment type="pathway">
    <text evidence="1">Cell wall biogenesis; peptidoglycan biosynthesis.</text>
</comment>
<feature type="domain" description="Penicillin-binding C-terminal" evidence="15">
    <location>
        <begin position="711"/>
        <end position="794"/>
    </location>
</feature>
<reference evidence="16 17" key="1">
    <citation type="submission" date="2018-03" db="EMBL/GenBank/DDBJ databases">
        <title>Phenotypic and genomic properties of Cyclonatronum proteinivorum gen. nov., sp. nov., a haloalkaliphilic bacteroidete from soda lakes possessing Na+-translocating rhodopsin.</title>
        <authorList>
            <person name="Toshchakov S.V."/>
            <person name="Korzhenkov A."/>
            <person name="Samarov N.I."/>
            <person name="Kublanov I.V."/>
            <person name="Muntyan M.S."/>
            <person name="Sorokin D.Y."/>
        </authorList>
    </citation>
    <scope>NUCLEOTIDE SEQUENCE [LARGE SCALE GENOMIC DNA]</scope>
    <source>
        <strain evidence="16 17">Omega</strain>
    </source>
</reference>
<evidence type="ECO:0000256" key="7">
    <source>
        <dbReference type="ARBA" id="ARBA00022679"/>
    </source>
</evidence>
<gene>
    <name evidence="16" type="ORF">CYPRO_2595</name>
</gene>
<comment type="catalytic activity">
    <reaction evidence="11">
        <text>[GlcNAc-(1-&gt;4)-Mur2Ac(oyl-L-Ala-gamma-D-Glu-L-Lys-D-Ala-D-Ala)](n)-di-trans,octa-cis-undecaprenyl diphosphate + beta-D-GlcNAc-(1-&gt;4)-Mur2Ac(oyl-L-Ala-gamma-D-Glu-L-Lys-D-Ala-D-Ala)-di-trans,octa-cis-undecaprenyl diphosphate = [GlcNAc-(1-&gt;4)-Mur2Ac(oyl-L-Ala-gamma-D-Glu-L-Lys-D-Ala-D-Ala)](n+1)-di-trans,octa-cis-undecaprenyl diphosphate + di-trans,octa-cis-undecaprenyl diphosphate + H(+)</text>
        <dbReference type="Rhea" id="RHEA:23708"/>
        <dbReference type="Rhea" id="RHEA-COMP:9602"/>
        <dbReference type="Rhea" id="RHEA-COMP:9603"/>
        <dbReference type="ChEBI" id="CHEBI:15378"/>
        <dbReference type="ChEBI" id="CHEBI:58405"/>
        <dbReference type="ChEBI" id="CHEBI:60033"/>
        <dbReference type="ChEBI" id="CHEBI:78435"/>
        <dbReference type="EC" id="2.4.99.28"/>
    </reaction>
</comment>
<dbReference type="EC" id="2.4.99.28" evidence="10"/>
<dbReference type="KEGG" id="cprv:CYPRO_2595"/>
<keyword evidence="4" id="KW-0121">Carboxypeptidase</keyword>
<evidence type="ECO:0000313" key="16">
    <source>
        <dbReference type="EMBL" id="AXJ01837.1"/>
    </source>
</evidence>
<dbReference type="GO" id="GO:0009252">
    <property type="term" value="P:peptidoglycan biosynthetic process"/>
    <property type="evidence" value="ECO:0007669"/>
    <property type="project" value="InterPro"/>
</dbReference>
<dbReference type="GO" id="GO:0006508">
    <property type="term" value="P:proteolysis"/>
    <property type="evidence" value="ECO:0007669"/>
    <property type="project" value="UniProtKB-KW"/>
</dbReference>
<name>A0A345UMY5_9BACT</name>
<keyword evidence="12" id="KW-1133">Transmembrane helix</keyword>
<sequence length="802" mass="88971">MMVSEPEKAVSVGSYFRFKGWRKAAWWLLPPFLLIIAFFAVPVPEFDVPYSTVVYDREGELLAARISDDGQWRFPPGGTLPDRYLTALLYFEDKRFMQHRGVDVRAIGRAVQENLHAGRIVSGGSTISMQLARLAETNPPRTLSRKLFESLQALRLENRYSKAEILQLYAAHAPFGGNVVGLEAASWRYFGREAGALSWAEAATLAVLPNAPALMHPGRNREQLQRKRDWLLQQLYEAGHFDALTLQLAQAETLPEVPLPLPQLAPHLLTRILAGGGNGTQRRTTLDAALQRRAAEVVVQHNNTLRANEIHNMAVLIAEVETGRVLAYIGNTPEPEGQRSRGHAVDIIRAPRSTGSMLKPPLYALMLHRGMLLPNTLIPDIPTQVAGYHPQNFSRTYRGAVPAAEVVSRSLNVPSVRMLQDFGLPDFHHYLQELGLTTITRPANHYGLTLILGGAEASLWDVAGMYASLGRHLLQYDARLPAQAPFQARPLRFTDSHRAEPEPTAFPLSHGAVWAMMEAMQNVNRPVGETDWRRFASARRVAWKTGTSFGYRDAWSVGLTPRHVVAVWAGNAGGEGRPGLTGVEAAAPVMFSLFGLLEDSGWFAEPVFSLQPVEVCRISGHRAGPDCSDTVTQAVPLTALETPACPYHQAFHADPETGLRVNSSCFPPENMTRQTQFVLPADRAHFYRANHPGYRPLPPWKPGCEPQESPGMAMALIYPTDGAEIYIPYELDGGRGKTVFEAVHEQGDVRLYWHLNEEFAGSTQGIHQLAVTPEPGRYRLTLVDEHGQQLTRRFTIMGDLRP</sequence>
<dbReference type="GO" id="GO:0004180">
    <property type="term" value="F:carboxypeptidase activity"/>
    <property type="evidence" value="ECO:0007669"/>
    <property type="project" value="UniProtKB-KW"/>
</dbReference>
<dbReference type="InterPro" id="IPR050396">
    <property type="entry name" value="Glycosyltr_51/Transpeptidase"/>
</dbReference>
<dbReference type="InterPro" id="IPR012338">
    <property type="entry name" value="Beta-lactam/transpept-like"/>
</dbReference>
<evidence type="ECO:0000259" key="15">
    <source>
        <dbReference type="Pfam" id="PF06832"/>
    </source>
</evidence>
<dbReference type="Pfam" id="PF06832">
    <property type="entry name" value="BiPBP_C"/>
    <property type="match status" value="1"/>
</dbReference>
<feature type="transmembrane region" description="Helical" evidence="12">
    <location>
        <begin position="24"/>
        <end position="43"/>
    </location>
</feature>
<evidence type="ECO:0000256" key="4">
    <source>
        <dbReference type="ARBA" id="ARBA00022645"/>
    </source>
</evidence>
<evidence type="ECO:0000256" key="10">
    <source>
        <dbReference type="ARBA" id="ARBA00044770"/>
    </source>
</evidence>
<evidence type="ECO:0000256" key="8">
    <source>
        <dbReference type="ARBA" id="ARBA00022801"/>
    </source>
</evidence>
<keyword evidence="5" id="KW-0645">Protease</keyword>
<evidence type="ECO:0000256" key="1">
    <source>
        <dbReference type="ARBA" id="ARBA00004752"/>
    </source>
</evidence>
<evidence type="ECO:0000256" key="12">
    <source>
        <dbReference type="SAM" id="Phobius"/>
    </source>
</evidence>
<feature type="domain" description="Glycosyl transferase family 51" evidence="14">
    <location>
        <begin position="77"/>
        <end position="235"/>
    </location>
</feature>
<evidence type="ECO:0000256" key="3">
    <source>
        <dbReference type="ARBA" id="ARBA00007739"/>
    </source>
</evidence>
<keyword evidence="7" id="KW-0808">Transferase</keyword>
<feature type="domain" description="Penicillin-binding protein transpeptidase" evidence="13">
    <location>
        <begin position="313"/>
        <end position="552"/>
    </location>
</feature>
<dbReference type="InterPro" id="IPR001460">
    <property type="entry name" value="PCN-bd_Tpept"/>
</dbReference>
<keyword evidence="12" id="KW-0812">Transmembrane</keyword>
<accession>A0A345UMY5</accession>
<dbReference type="Proteomes" id="UP000254808">
    <property type="component" value="Chromosome"/>
</dbReference>
<keyword evidence="17" id="KW-1185">Reference proteome</keyword>
<dbReference type="InterPro" id="IPR001264">
    <property type="entry name" value="Glyco_trans_51"/>
</dbReference>
<evidence type="ECO:0000256" key="5">
    <source>
        <dbReference type="ARBA" id="ARBA00022670"/>
    </source>
</evidence>
<evidence type="ECO:0000256" key="6">
    <source>
        <dbReference type="ARBA" id="ARBA00022676"/>
    </source>
</evidence>
<dbReference type="SUPFAM" id="SSF53955">
    <property type="entry name" value="Lysozyme-like"/>
    <property type="match status" value="1"/>
</dbReference>
<dbReference type="GO" id="GO:0008658">
    <property type="term" value="F:penicillin binding"/>
    <property type="evidence" value="ECO:0007669"/>
    <property type="project" value="InterPro"/>
</dbReference>
<dbReference type="PANTHER" id="PTHR32282:SF15">
    <property type="entry name" value="PENICILLIN-BINDING PROTEIN 1C"/>
    <property type="match status" value="1"/>
</dbReference>
<evidence type="ECO:0000256" key="2">
    <source>
        <dbReference type="ARBA" id="ARBA00007090"/>
    </source>
</evidence>
<dbReference type="SUPFAM" id="SSF56601">
    <property type="entry name" value="beta-lactamase/transpeptidase-like"/>
    <property type="match status" value="1"/>
</dbReference>